<dbReference type="PANTHER" id="PTHR13372:SF2">
    <property type="entry name" value="GEMININ COILED-COIL DOMAIN-CONTAINING PROTEIN 1"/>
    <property type="match status" value="1"/>
</dbReference>
<feature type="compositionally biased region" description="Basic and acidic residues" evidence="5">
    <location>
        <begin position="284"/>
        <end position="293"/>
    </location>
</feature>
<feature type="region of interest" description="Disordered" evidence="5">
    <location>
        <begin position="272"/>
        <end position="298"/>
    </location>
</feature>
<dbReference type="PANTHER" id="PTHR13372">
    <property type="entry name" value="GEMININ"/>
    <property type="match status" value="1"/>
</dbReference>
<accession>A0ABM3ZPW6</accession>
<dbReference type="Proteomes" id="UP001652622">
    <property type="component" value="Unplaced"/>
</dbReference>
<gene>
    <name evidence="7" type="primary">GMNC</name>
</gene>
<protein>
    <submittedName>
        <fullName evidence="7">Geminin coiled-coil domain-containing protein 1</fullName>
    </submittedName>
</protein>
<evidence type="ECO:0000256" key="3">
    <source>
        <dbReference type="ARBA" id="ARBA00023242"/>
    </source>
</evidence>
<comment type="subcellular location">
    <subcellularLocation>
        <location evidence="1">Nucleus</location>
    </subcellularLocation>
</comment>
<feature type="region of interest" description="Disordered" evidence="5">
    <location>
        <begin position="53"/>
        <end position="153"/>
    </location>
</feature>
<keyword evidence="6" id="KW-1185">Reference proteome</keyword>
<evidence type="ECO:0000313" key="6">
    <source>
        <dbReference type="Proteomes" id="UP001652622"/>
    </source>
</evidence>
<sequence>MEKSNLSKYLVKDGETGNCSHLWSLRSWLLMKTLDGFGSVLRLTYSEDVARGFQRGSRKGSRMAMGLSSRMRSAAPRHRFDRLAPRRAQQPGRLLASRPPRRGPPPPPLARSLDGAQAGEGAGSDPPAPAAQMSSAAPCQEPPPALAGGPAHLLPWTPSTAEVASETWLDAVWAAAAAAAALPDHPAAASGDQFYFPGDVLQDGAPSGDQLSTQLFRNQQLRDILVQKEVELARLQEENQHLRHFLNSAMVKQLEEKTKKLLLLQDGQDVDGTSKIGKRHRKTESRVAHEGRHPPKARRNRLGAFSACEEQPTPPVDSWVLQTLGLKDVDTVDESANYSASTLDLPPLGPSLWGPFGASDPGVSEGQPGGSIPLTSLADSTASPFPSPCSLPCLSDRPSPAKMDVAFTTSLSPHCNVKTHTFRQGQAFVRRDEDGGWKLTWVPTQSE</sequence>
<evidence type="ECO:0000313" key="7">
    <source>
        <dbReference type="RefSeq" id="XP_060550421.1"/>
    </source>
</evidence>
<keyword evidence="4" id="KW-0131">Cell cycle</keyword>
<dbReference type="GeneID" id="117669818"/>
<dbReference type="CDD" id="cd22588">
    <property type="entry name" value="GemC1_CC"/>
    <property type="match status" value="1"/>
</dbReference>
<organism evidence="6 7">
    <name type="scientific">Pantherophis guttatus</name>
    <name type="common">Corn snake</name>
    <name type="synonym">Elaphe guttata</name>
    <dbReference type="NCBI Taxonomy" id="94885"/>
    <lineage>
        <taxon>Eukaryota</taxon>
        <taxon>Metazoa</taxon>
        <taxon>Chordata</taxon>
        <taxon>Craniata</taxon>
        <taxon>Vertebrata</taxon>
        <taxon>Euteleostomi</taxon>
        <taxon>Lepidosauria</taxon>
        <taxon>Squamata</taxon>
        <taxon>Bifurcata</taxon>
        <taxon>Unidentata</taxon>
        <taxon>Episquamata</taxon>
        <taxon>Toxicofera</taxon>
        <taxon>Serpentes</taxon>
        <taxon>Colubroidea</taxon>
        <taxon>Colubridae</taxon>
        <taxon>Colubrinae</taxon>
        <taxon>Pantherophis</taxon>
    </lineage>
</organism>
<name>A0ABM3ZPW6_PANGU</name>
<evidence type="ECO:0000256" key="1">
    <source>
        <dbReference type="ARBA" id="ARBA00004123"/>
    </source>
</evidence>
<evidence type="ECO:0000256" key="2">
    <source>
        <dbReference type="ARBA" id="ARBA00023054"/>
    </source>
</evidence>
<proteinExistence type="predicted"/>
<evidence type="ECO:0000256" key="4">
    <source>
        <dbReference type="ARBA" id="ARBA00023306"/>
    </source>
</evidence>
<feature type="region of interest" description="Disordered" evidence="5">
    <location>
        <begin position="353"/>
        <end position="381"/>
    </location>
</feature>
<dbReference type="InterPro" id="IPR059237">
    <property type="entry name" value="GemC1_CC"/>
</dbReference>
<keyword evidence="3" id="KW-0539">Nucleus</keyword>
<reference evidence="7" key="1">
    <citation type="submission" date="2025-08" db="UniProtKB">
        <authorList>
            <consortium name="RefSeq"/>
        </authorList>
    </citation>
    <scope>IDENTIFICATION</scope>
    <source>
        <tissue evidence="7">Blood</tissue>
    </source>
</reference>
<evidence type="ECO:0000256" key="5">
    <source>
        <dbReference type="SAM" id="MobiDB-lite"/>
    </source>
</evidence>
<keyword evidence="2" id="KW-0175">Coiled coil</keyword>
<dbReference type="RefSeq" id="XP_060550421.1">
    <property type="nucleotide sequence ID" value="XM_060694438.1"/>
</dbReference>